<keyword evidence="1" id="KW-0812">Transmembrane</keyword>
<accession>S5MQV4</accession>
<proteinExistence type="predicted"/>
<feature type="transmembrane region" description="Helical" evidence="1">
    <location>
        <begin position="73"/>
        <end position="91"/>
    </location>
</feature>
<dbReference type="EMBL" id="EU497962">
    <property type="protein sequence ID" value="AGR45951.1"/>
    <property type="molecule type" value="Genomic_DNA"/>
</dbReference>
<dbReference type="Pfam" id="PF19391">
    <property type="entry name" value="DUF5966"/>
    <property type="match status" value="1"/>
</dbReference>
<dbReference type="AlphaFoldDB" id="S5MQV4"/>
<sequence>MLEQIIQSLLIIAATGLILLVLYQIVKMLGSLFVIGLIGFLAFTEVYGLYLFFTERYLYEEDLATNGIWSFTVFYIAFNPLIVAGLVIKVVRNRIV</sequence>
<name>S5MQV4_STREI</name>
<protein>
    <submittedName>
        <fullName evidence="2">Uncharacterized protein</fullName>
    </submittedName>
</protein>
<feature type="transmembrane region" description="Helical" evidence="1">
    <location>
        <begin position="6"/>
        <end position="25"/>
    </location>
</feature>
<dbReference type="InterPro" id="IPR046010">
    <property type="entry name" value="DUF5966"/>
</dbReference>
<reference evidence="2" key="1">
    <citation type="journal article" date="2009" name="Microbiology">
        <title>Characteristics of the bovicin HJ50 gene cluster in Streptococcus bovis HJ50.</title>
        <authorList>
            <person name="Liu G."/>
            <person name="Zhong J."/>
            <person name="Ni J."/>
            <person name="Chen M."/>
            <person name="Xiao H."/>
            <person name="Huan L."/>
        </authorList>
    </citation>
    <scope>NUCLEOTIDE SEQUENCE</scope>
    <source>
        <strain evidence="2">HJ50</strain>
    </source>
</reference>
<organism evidence="2">
    <name type="scientific">Streptococcus equinus</name>
    <name type="common">Streptococcus bovis</name>
    <dbReference type="NCBI Taxonomy" id="1335"/>
    <lineage>
        <taxon>Bacteria</taxon>
        <taxon>Bacillati</taxon>
        <taxon>Bacillota</taxon>
        <taxon>Bacilli</taxon>
        <taxon>Lactobacillales</taxon>
        <taxon>Streptococcaceae</taxon>
        <taxon>Streptococcus</taxon>
    </lineage>
</organism>
<keyword evidence="1" id="KW-0472">Membrane</keyword>
<reference evidence="2" key="2">
    <citation type="submission" date="2013-07" db="EMBL/GenBank/DDBJ databases">
        <authorList>
            <person name="Liu G."/>
            <person name="Ni J."/>
            <person name="Chen M."/>
            <person name="Zhong J."/>
            <person name="Huan L."/>
        </authorList>
    </citation>
    <scope>NUCLEOTIDE SEQUENCE</scope>
    <source>
        <strain evidence="2">HJ50</strain>
    </source>
</reference>
<keyword evidence="1" id="KW-1133">Transmembrane helix</keyword>
<evidence type="ECO:0000256" key="1">
    <source>
        <dbReference type="SAM" id="Phobius"/>
    </source>
</evidence>
<evidence type="ECO:0000313" key="2">
    <source>
        <dbReference type="EMBL" id="AGR45951.1"/>
    </source>
</evidence>
<feature type="transmembrane region" description="Helical" evidence="1">
    <location>
        <begin position="32"/>
        <end position="53"/>
    </location>
</feature>